<evidence type="ECO:0000256" key="7">
    <source>
        <dbReference type="ARBA" id="ARBA00023136"/>
    </source>
</evidence>
<dbReference type="FunFam" id="1.20.81.30:FF:000001">
    <property type="entry name" value="Type II secretion system protein F"/>
    <property type="match status" value="2"/>
</dbReference>
<dbReference type="Proteomes" id="UP000236910">
    <property type="component" value="Unassembled WGS sequence"/>
</dbReference>
<evidence type="ECO:0000256" key="5">
    <source>
        <dbReference type="ARBA" id="ARBA00022692"/>
    </source>
</evidence>
<evidence type="ECO:0000256" key="1">
    <source>
        <dbReference type="ARBA" id="ARBA00004429"/>
    </source>
</evidence>
<dbReference type="InterPro" id="IPR003004">
    <property type="entry name" value="GspF/PilC"/>
</dbReference>
<dbReference type="PANTHER" id="PTHR30012">
    <property type="entry name" value="GENERAL SECRETION PATHWAY PROTEIN"/>
    <property type="match status" value="1"/>
</dbReference>
<reference evidence="10 11" key="1">
    <citation type="submission" date="2018-01" db="EMBL/GenBank/DDBJ databases">
        <title>Metagenomic assembled genomes from two thermal pools in the Uzon Caldera, Kamchatka, Russia.</title>
        <authorList>
            <person name="Wilkins L."/>
            <person name="Ettinger C."/>
        </authorList>
    </citation>
    <scope>NUCLEOTIDE SEQUENCE [LARGE SCALE GENOMIC DNA]</scope>
    <source>
        <strain evidence="10">ARK-10</strain>
    </source>
</reference>
<keyword evidence="5 8" id="KW-0812">Transmembrane</keyword>
<accession>A0A2J6X4K5</accession>
<dbReference type="InterPro" id="IPR042094">
    <property type="entry name" value="T2SS_GspF_sf"/>
</dbReference>
<dbReference type="PANTHER" id="PTHR30012:SF0">
    <property type="entry name" value="TYPE II SECRETION SYSTEM PROTEIN F-RELATED"/>
    <property type="match status" value="1"/>
</dbReference>
<evidence type="ECO:0000313" key="10">
    <source>
        <dbReference type="EMBL" id="PMP81367.1"/>
    </source>
</evidence>
<dbReference type="EMBL" id="PNIX01000323">
    <property type="protein sequence ID" value="PMP81367.1"/>
    <property type="molecule type" value="Genomic_DNA"/>
</dbReference>
<dbReference type="Gene3D" id="1.20.81.30">
    <property type="entry name" value="Type II secretion system (T2SS), domain F"/>
    <property type="match status" value="2"/>
</dbReference>
<gene>
    <name evidence="10" type="ORF">C0175_05615</name>
</gene>
<dbReference type="PRINTS" id="PR00812">
    <property type="entry name" value="BCTERIALGSPF"/>
</dbReference>
<dbReference type="InterPro" id="IPR018076">
    <property type="entry name" value="T2SS_GspF_dom"/>
</dbReference>
<feature type="transmembrane region" description="Helical" evidence="8">
    <location>
        <begin position="170"/>
        <end position="191"/>
    </location>
</feature>
<feature type="domain" description="Type II secretion system protein GspF" evidence="9">
    <location>
        <begin position="69"/>
        <end position="192"/>
    </location>
</feature>
<dbReference type="GO" id="GO:0005886">
    <property type="term" value="C:plasma membrane"/>
    <property type="evidence" value="ECO:0007669"/>
    <property type="project" value="UniProtKB-SubCell"/>
</dbReference>
<proteinExistence type="inferred from homology"/>
<evidence type="ECO:0000256" key="3">
    <source>
        <dbReference type="ARBA" id="ARBA00022475"/>
    </source>
</evidence>
<feature type="transmembrane region" description="Helical" evidence="8">
    <location>
        <begin position="223"/>
        <end position="241"/>
    </location>
</feature>
<keyword evidence="3" id="KW-1003">Cell membrane</keyword>
<comment type="similarity">
    <text evidence="2">Belongs to the GSP F family.</text>
</comment>
<keyword evidence="4" id="KW-0997">Cell inner membrane</keyword>
<feature type="transmembrane region" description="Helical" evidence="8">
    <location>
        <begin position="376"/>
        <end position="395"/>
    </location>
</feature>
<dbReference type="AlphaFoldDB" id="A0A2J6X4K5"/>
<evidence type="ECO:0000256" key="8">
    <source>
        <dbReference type="SAM" id="Phobius"/>
    </source>
</evidence>
<keyword evidence="7 8" id="KW-0472">Membrane</keyword>
<comment type="subcellular location">
    <subcellularLocation>
        <location evidence="1">Cell inner membrane</location>
        <topology evidence="1">Multi-pass membrane protein</topology>
    </subcellularLocation>
</comment>
<evidence type="ECO:0000259" key="9">
    <source>
        <dbReference type="Pfam" id="PF00482"/>
    </source>
</evidence>
<evidence type="ECO:0000256" key="4">
    <source>
        <dbReference type="ARBA" id="ARBA00022519"/>
    </source>
</evidence>
<evidence type="ECO:0000256" key="6">
    <source>
        <dbReference type="ARBA" id="ARBA00022989"/>
    </source>
</evidence>
<evidence type="ECO:0000313" key="11">
    <source>
        <dbReference type="Proteomes" id="UP000236910"/>
    </source>
</evidence>
<dbReference type="Pfam" id="PF00482">
    <property type="entry name" value="T2SSF"/>
    <property type="match status" value="2"/>
</dbReference>
<keyword evidence="6 8" id="KW-1133">Transmembrane helix</keyword>
<organism evidence="10 11">
    <name type="scientific">Caldisericum exile</name>
    <dbReference type="NCBI Taxonomy" id="693075"/>
    <lineage>
        <taxon>Bacteria</taxon>
        <taxon>Pseudomonadati</taxon>
        <taxon>Caldisericota/Cryosericota group</taxon>
        <taxon>Caldisericota</taxon>
        <taxon>Caldisericia</taxon>
        <taxon>Caldisericales</taxon>
        <taxon>Caldisericaceae</taxon>
        <taxon>Caldisericum</taxon>
    </lineage>
</organism>
<evidence type="ECO:0000256" key="2">
    <source>
        <dbReference type="ARBA" id="ARBA00005745"/>
    </source>
</evidence>
<sequence length="404" mass="45434">MSEFKYVAVDKTGKTVKGIISASNKNEVHTILEKKGLYPLEIVERKIPKIKLNLQFISRRIKDDELILFTSELATLLQSGLTIVDALQGLYEQEENPYLRKIILQIKEDIESGTSISNAFKKYPRVFSPIYISLLSVGEATGRLDKVLDGLYQYLDRDLESRRKISSAFAYPKFVVFVVTLVVVFMLSFVLPRFVSMFASSGAKLPTPTRILLNVSNFVRLKWYILVAILVVVYLIYRIIYSTPKGRILIDQLKLKIPLFGRISKLGSLSRFVRSLALISGSGYNILEGLLIASNTSDNAYIINEIKNIVNDIQSGESLSESLSHRSFFPKVMVQMVSVGERSGLLDTSLTRLADLWDKSIDFTLKNLASKIEPTLILILGVIVGFIALAMYLPMFTLPSLINK</sequence>
<feature type="domain" description="Type II secretion system protein GspF" evidence="9">
    <location>
        <begin position="272"/>
        <end position="394"/>
    </location>
</feature>
<protein>
    <recommendedName>
        <fullName evidence="9">Type II secretion system protein GspF domain-containing protein</fullName>
    </recommendedName>
</protein>
<name>A0A2J6X4K5_9BACT</name>
<comment type="caution">
    <text evidence="10">The sequence shown here is derived from an EMBL/GenBank/DDBJ whole genome shotgun (WGS) entry which is preliminary data.</text>
</comment>